<dbReference type="RefSeq" id="WP_166331074.1">
    <property type="nucleotide sequence ID" value="NZ_CP049933.1"/>
</dbReference>
<reference evidence="3 4" key="1">
    <citation type="submission" date="2020-03" db="EMBL/GenBank/DDBJ databases">
        <title>Leucobacter sp. nov., isolated from beetles.</title>
        <authorList>
            <person name="Hyun D.-W."/>
            <person name="Bae J.-W."/>
        </authorList>
    </citation>
    <scope>NUCLEOTIDE SEQUENCE [LARGE SCALE GENOMIC DNA]</scope>
    <source>
        <strain evidence="3 4">HDW9A</strain>
    </source>
</reference>
<dbReference type="Gene3D" id="3.40.1620.10">
    <property type="entry name" value="YefM-like domain"/>
    <property type="match status" value="1"/>
</dbReference>
<evidence type="ECO:0000256" key="2">
    <source>
        <dbReference type="RuleBase" id="RU362080"/>
    </source>
</evidence>
<dbReference type="InterPro" id="IPR051405">
    <property type="entry name" value="phD/YefM_antitoxin"/>
</dbReference>
<dbReference type="PANTHER" id="PTHR33713">
    <property type="entry name" value="ANTITOXIN YAFN-RELATED"/>
    <property type="match status" value="1"/>
</dbReference>
<comment type="function">
    <text evidence="2">Antitoxin component of a type II toxin-antitoxin (TA) system.</text>
</comment>
<dbReference type="Pfam" id="PF02604">
    <property type="entry name" value="PhdYeFM_antitox"/>
    <property type="match status" value="1"/>
</dbReference>
<organism evidence="3 4">
    <name type="scientific">Leucobacter coleopterorum</name>
    <dbReference type="NCBI Taxonomy" id="2714933"/>
    <lineage>
        <taxon>Bacteria</taxon>
        <taxon>Bacillati</taxon>
        <taxon>Actinomycetota</taxon>
        <taxon>Actinomycetes</taxon>
        <taxon>Micrococcales</taxon>
        <taxon>Microbacteriaceae</taxon>
        <taxon>Leucobacter</taxon>
    </lineage>
</organism>
<gene>
    <name evidence="3" type="ORF">G7066_10940</name>
</gene>
<name>A0ABX6JZD4_9MICO</name>
<evidence type="ECO:0000313" key="4">
    <source>
        <dbReference type="Proteomes" id="UP000503441"/>
    </source>
</evidence>
<evidence type="ECO:0000256" key="1">
    <source>
        <dbReference type="ARBA" id="ARBA00009981"/>
    </source>
</evidence>
<dbReference type="InterPro" id="IPR036165">
    <property type="entry name" value="YefM-like_sf"/>
</dbReference>
<dbReference type="NCBIfam" id="TIGR01552">
    <property type="entry name" value="phd_fam"/>
    <property type="match status" value="1"/>
</dbReference>
<accession>A0ABX6JZD4</accession>
<dbReference type="SUPFAM" id="SSF143120">
    <property type="entry name" value="YefM-like"/>
    <property type="match status" value="1"/>
</dbReference>
<sequence>MSVTLPISVAKQQLGSLVDRVHLARENVYLTKHGRKYAVLVDAEAFQQLLDELQDFQDAEAARQARQEMEDTGATPIPWEEVKADLGLV</sequence>
<dbReference type="InterPro" id="IPR006442">
    <property type="entry name" value="Antitoxin_Phd/YefM"/>
</dbReference>
<proteinExistence type="inferred from homology"/>
<dbReference type="EMBL" id="CP049933">
    <property type="protein sequence ID" value="QIM18968.1"/>
    <property type="molecule type" value="Genomic_DNA"/>
</dbReference>
<protein>
    <recommendedName>
        <fullName evidence="2">Antitoxin</fullName>
    </recommendedName>
</protein>
<comment type="similarity">
    <text evidence="1 2">Belongs to the phD/YefM antitoxin family.</text>
</comment>
<evidence type="ECO:0000313" key="3">
    <source>
        <dbReference type="EMBL" id="QIM18968.1"/>
    </source>
</evidence>
<dbReference type="Proteomes" id="UP000503441">
    <property type="component" value="Chromosome"/>
</dbReference>
<keyword evidence="4" id="KW-1185">Reference proteome</keyword>
<dbReference type="PANTHER" id="PTHR33713:SF10">
    <property type="entry name" value="ANTITOXIN YAFN"/>
    <property type="match status" value="1"/>
</dbReference>